<dbReference type="PROSITE" id="PS50892">
    <property type="entry name" value="V_SNARE"/>
    <property type="match status" value="1"/>
</dbReference>
<evidence type="ECO:0000256" key="2">
    <source>
        <dbReference type="SAM" id="Phobius"/>
    </source>
</evidence>
<feature type="transmembrane region" description="Helical" evidence="2">
    <location>
        <begin position="100"/>
        <end position="116"/>
    </location>
</feature>
<dbReference type="EMBL" id="CAJNNW010030073">
    <property type="protein sequence ID" value="CAE8702369.1"/>
    <property type="molecule type" value="Genomic_DNA"/>
</dbReference>
<comment type="caution">
    <text evidence="5">The sequence shown here is derived from an EMBL/GenBank/DDBJ whole genome shotgun (WGS) entry which is preliminary data.</text>
</comment>
<dbReference type="InterPro" id="IPR016444">
    <property type="entry name" value="Synaptobrevin/VAMP"/>
</dbReference>
<dbReference type="CDD" id="cd15843">
    <property type="entry name" value="R-SNARE"/>
    <property type="match status" value="1"/>
</dbReference>
<organism evidence="5 6">
    <name type="scientific">Polarella glacialis</name>
    <name type="common">Dinoflagellate</name>
    <dbReference type="NCBI Taxonomy" id="89957"/>
    <lineage>
        <taxon>Eukaryota</taxon>
        <taxon>Sar</taxon>
        <taxon>Alveolata</taxon>
        <taxon>Dinophyceae</taxon>
        <taxon>Suessiales</taxon>
        <taxon>Suessiaceae</taxon>
        <taxon>Polarella</taxon>
    </lineage>
</organism>
<feature type="domain" description="V-SNARE coiled-coil homology" evidence="3">
    <location>
        <begin position="13"/>
        <end position="73"/>
    </location>
</feature>
<dbReference type="PANTHER" id="PTHR45701">
    <property type="entry name" value="SYNAPTOBREVIN FAMILY MEMBER"/>
    <property type="match status" value="1"/>
</dbReference>
<evidence type="ECO:0000313" key="6">
    <source>
        <dbReference type="Proteomes" id="UP000626109"/>
    </source>
</evidence>
<dbReference type="EMBL" id="CAJNNV010030298">
    <property type="protein sequence ID" value="CAE8632049.1"/>
    <property type="molecule type" value="Genomic_DNA"/>
</dbReference>
<accession>A0A813KLI2</accession>
<evidence type="ECO:0000313" key="7">
    <source>
        <dbReference type="Proteomes" id="UP000654075"/>
    </source>
</evidence>
<dbReference type="SUPFAM" id="SSF58038">
    <property type="entry name" value="SNARE fusion complex"/>
    <property type="match status" value="1"/>
</dbReference>
<keyword evidence="2" id="KW-0812">Transmembrane</keyword>
<dbReference type="Gene3D" id="1.20.5.110">
    <property type="match status" value="1"/>
</dbReference>
<evidence type="ECO:0000256" key="1">
    <source>
        <dbReference type="PROSITE-ProRule" id="PRU00290"/>
    </source>
</evidence>
<reference evidence="5" key="1">
    <citation type="submission" date="2021-02" db="EMBL/GenBank/DDBJ databases">
        <authorList>
            <person name="Dougan E. K."/>
            <person name="Rhodes N."/>
            <person name="Thang M."/>
            <person name="Chan C."/>
        </authorList>
    </citation>
    <scope>NUCLEOTIDE SEQUENCE</scope>
</reference>
<dbReference type="Proteomes" id="UP000654075">
    <property type="component" value="Unassembled WGS sequence"/>
</dbReference>
<sequence length="153" mass="17282">MASASTPSGSFSSFGNAQKELDTAMGSMRDNMTMMAERDSRLGELEGKSNMLQGTSSAFSRQARRLRWEMKWQQFRLIALAVCLTVWVACFYFFRHQMPAYLAASGAAFTLAYFVQRHVAKRWRAQIESEDTERHFLMSAGDCDDAEGRLLGP</sequence>
<keyword evidence="1" id="KW-0175">Coiled coil</keyword>
<keyword evidence="2" id="KW-0472">Membrane</keyword>
<protein>
    <recommendedName>
        <fullName evidence="3">V-SNARE coiled-coil homology domain-containing protein</fullName>
    </recommendedName>
</protein>
<gene>
    <name evidence="4" type="ORF">PGLA1383_LOCUS48048</name>
    <name evidence="5" type="ORF">PGLA2088_LOCUS32400</name>
</gene>
<dbReference type="Proteomes" id="UP000626109">
    <property type="component" value="Unassembled WGS sequence"/>
</dbReference>
<dbReference type="Pfam" id="PF00957">
    <property type="entry name" value="Synaptobrevin"/>
    <property type="match status" value="1"/>
</dbReference>
<evidence type="ECO:0000313" key="5">
    <source>
        <dbReference type="EMBL" id="CAE8702369.1"/>
    </source>
</evidence>
<evidence type="ECO:0000259" key="3">
    <source>
        <dbReference type="PROSITE" id="PS50892"/>
    </source>
</evidence>
<evidence type="ECO:0000313" key="4">
    <source>
        <dbReference type="EMBL" id="CAE8632049.1"/>
    </source>
</evidence>
<dbReference type="OrthoDB" id="190375at2759"/>
<keyword evidence="2" id="KW-1133">Transmembrane helix</keyword>
<dbReference type="AlphaFoldDB" id="A0A813KLI2"/>
<dbReference type="InterPro" id="IPR042855">
    <property type="entry name" value="V_SNARE_CC"/>
</dbReference>
<keyword evidence="7" id="KW-1185">Reference proteome</keyword>
<proteinExistence type="predicted"/>
<feature type="transmembrane region" description="Helical" evidence="2">
    <location>
        <begin position="75"/>
        <end position="94"/>
    </location>
</feature>
<name>A0A813KLI2_POLGL</name>